<dbReference type="PANTHER" id="PTHR15031">
    <property type="entry name" value="CARTILAGE INTERMEDIATE LAYER PROTEIN CLIP"/>
    <property type="match status" value="1"/>
</dbReference>
<feature type="domain" description="WxxW" evidence="5">
    <location>
        <begin position="51"/>
        <end position="134"/>
    </location>
</feature>
<accession>A0AAD8CXG1</accession>
<keyword evidence="2" id="KW-0964">Secreted</keyword>
<evidence type="ECO:0000256" key="3">
    <source>
        <dbReference type="ARBA" id="ARBA00022729"/>
    </source>
</evidence>
<feature type="domain" description="WxxW" evidence="5">
    <location>
        <begin position="145"/>
        <end position="227"/>
    </location>
</feature>
<evidence type="ECO:0000256" key="2">
    <source>
        <dbReference type="ARBA" id="ARBA00022525"/>
    </source>
</evidence>
<evidence type="ECO:0000313" key="7">
    <source>
        <dbReference type="Proteomes" id="UP001230051"/>
    </source>
</evidence>
<keyword evidence="3" id="KW-0732">Signal</keyword>
<keyword evidence="4" id="KW-0325">Glycoprotein</keyword>
<comment type="subcellular location">
    <subcellularLocation>
        <location evidence="1">Secreted</location>
    </subcellularLocation>
</comment>
<dbReference type="AlphaFoldDB" id="A0AAD8CXG1"/>
<dbReference type="Proteomes" id="UP001230051">
    <property type="component" value="Unassembled WGS sequence"/>
</dbReference>
<organism evidence="6 7">
    <name type="scientific">Acipenser oxyrinchus oxyrinchus</name>
    <dbReference type="NCBI Taxonomy" id="40147"/>
    <lineage>
        <taxon>Eukaryota</taxon>
        <taxon>Metazoa</taxon>
        <taxon>Chordata</taxon>
        <taxon>Craniata</taxon>
        <taxon>Vertebrata</taxon>
        <taxon>Euteleostomi</taxon>
        <taxon>Actinopterygii</taxon>
        <taxon>Chondrostei</taxon>
        <taxon>Acipenseriformes</taxon>
        <taxon>Acipenseridae</taxon>
        <taxon>Acipenser</taxon>
    </lineage>
</organism>
<reference evidence="6" key="1">
    <citation type="submission" date="2022-02" db="EMBL/GenBank/DDBJ databases">
        <title>Atlantic sturgeon de novo genome assembly.</title>
        <authorList>
            <person name="Stock M."/>
            <person name="Klopp C."/>
            <person name="Guiguen Y."/>
            <person name="Cabau C."/>
            <person name="Parinello H."/>
            <person name="Santidrian Yebra-Pimentel E."/>
            <person name="Kuhl H."/>
            <person name="Dirks R.P."/>
            <person name="Guessner J."/>
            <person name="Wuertz S."/>
            <person name="Du K."/>
            <person name="Schartl M."/>
        </authorList>
    </citation>
    <scope>NUCLEOTIDE SEQUENCE</scope>
    <source>
        <strain evidence="6">STURGEONOMICS-FGT-2020</strain>
        <tissue evidence="6">Whole blood</tissue>
    </source>
</reference>
<dbReference type="InterPro" id="IPR039675">
    <property type="entry name" value="CILP1/CILP2"/>
</dbReference>
<dbReference type="EMBL" id="JAGXEW010000026">
    <property type="protein sequence ID" value="KAK1157288.1"/>
    <property type="molecule type" value="Genomic_DNA"/>
</dbReference>
<keyword evidence="7" id="KW-1185">Reference proteome</keyword>
<proteinExistence type="predicted"/>
<name>A0AAD8CXG1_ACIOX</name>
<dbReference type="PANTHER" id="PTHR15031:SF4">
    <property type="entry name" value="CARTILAGE INTERMEDIATE LAYER PROTEIN 1"/>
    <property type="match status" value="1"/>
</dbReference>
<evidence type="ECO:0000256" key="4">
    <source>
        <dbReference type="ARBA" id="ARBA00023180"/>
    </source>
</evidence>
<gene>
    <name evidence="6" type="ORF">AOXY_G24911</name>
</gene>
<dbReference type="GO" id="GO:0005576">
    <property type="term" value="C:extracellular region"/>
    <property type="evidence" value="ECO:0007669"/>
    <property type="project" value="UniProtKB-SubCell"/>
</dbReference>
<evidence type="ECO:0000256" key="1">
    <source>
        <dbReference type="ARBA" id="ARBA00004613"/>
    </source>
</evidence>
<feature type="domain" description="WxxW" evidence="5">
    <location>
        <begin position="237"/>
        <end position="290"/>
    </location>
</feature>
<feature type="domain" description="WxxW" evidence="5">
    <location>
        <begin position="14"/>
        <end position="41"/>
    </location>
</feature>
<dbReference type="InterPro" id="IPR025155">
    <property type="entry name" value="WxxW_domain"/>
</dbReference>
<dbReference type="Pfam" id="PF13330">
    <property type="entry name" value="Mucin2_WxxW"/>
    <property type="match status" value="4"/>
</dbReference>
<evidence type="ECO:0000259" key="5">
    <source>
        <dbReference type="Pfam" id="PF13330"/>
    </source>
</evidence>
<comment type="caution">
    <text evidence="6">The sequence shown here is derived from an EMBL/GenBank/DDBJ whole genome shotgun (WGS) entry which is preliminary data.</text>
</comment>
<sequence length="291" mass="32419">MKSNNIGSYCLIGYNQSQGFACLNSEQWRKPCEDYKVVFSCNGTFCSGCQTGWFDYDDPTGMGDYEVLSQLLTKYPKEICSQPLAIEAQTLSGTPALSTGNTFQVYDATYGFACVNAEQKGGSRCEDYRVRFTCPEEFCSAECRTGWFSSDEPSGTGDIESLMQLQQKYPGQICRNPLSVKAQTISGISALNTENIFLAYDTTYGFACINSAQKNRICEDYQVRFTCPAEFCSECRTRWFNRDSPSGKGDYETLLQLQEEYPGEICPDLWSIEAVTLSGIPASQTGNIFQV</sequence>
<protein>
    <recommendedName>
        <fullName evidence="5">WxxW domain-containing protein</fullName>
    </recommendedName>
</protein>
<evidence type="ECO:0000313" key="6">
    <source>
        <dbReference type="EMBL" id="KAK1157288.1"/>
    </source>
</evidence>